<evidence type="ECO:0000313" key="3">
    <source>
        <dbReference type="EMBL" id="CAE2300701.1"/>
    </source>
</evidence>
<dbReference type="EMBL" id="HBKN01020066">
    <property type="protein sequence ID" value="CAE2300699.1"/>
    <property type="molecule type" value="Transcribed_RNA"/>
</dbReference>
<dbReference type="AlphaFoldDB" id="A0A6U5ZU11"/>
<dbReference type="InterPro" id="IPR016024">
    <property type="entry name" value="ARM-type_fold"/>
</dbReference>
<accession>A0A6U5ZU11</accession>
<evidence type="ECO:0000313" key="2">
    <source>
        <dbReference type="EMBL" id="CAE2300699.1"/>
    </source>
</evidence>
<protein>
    <submittedName>
        <fullName evidence="2">Uncharacterized protein</fullName>
    </submittedName>
</protein>
<evidence type="ECO:0000256" key="1">
    <source>
        <dbReference type="SAM" id="MobiDB-lite"/>
    </source>
</evidence>
<dbReference type="SUPFAM" id="SSF48371">
    <property type="entry name" value="ARM repeat"/>
    <property type="match status" value="1"/>
</dbReference>
<dbReference type="Gene3D" id="1.25.10.10">
    <property type="entry name" value="Leucine-rich Repeat Variant"/>
    <property type="match status" value="1"/>
</dbReference>
<name>A0A6U5ZU11_GUITH</name>
<gene>
    <name evidence="2" type="ORF">GTHE00462_LOCUS15804</name>
    <name evidence="3" type="ORF">GTHE00462_LOCUS15805</name>
</gene>
<dbReference type="Pfam" id="PF13646">
    <property type="entry name" value="HEAT_2"/>
    <property type="match status" value="1"/>
</dbReference>
<proteinExistence type="predicted"/>
<sequence length="402" mass="44275">MSETATRSPEQGLGRPDHRRERKASINAREDGNATFAAIAEGEPFQEAAHGHHEQEDLQRRRAAMRTQQWMKYSLMLAGIGDGSGSGDCAIMNALVENLKQTETIAKRNALDDIETSLCSRGMRLGSSDSEEAVLSGVSEMLFDEDKHTRRRAIRIIGDLAPKGDSRVIKMLTSSIDVGLNDEDEIARASAASILAFVAEKGDKDVIDALLSAMKDNSLEVKLECVRSLQSLAVEGDSRVIDCMLQIVRNQKCKQGSVRHAHVESLLSDETARELDYIAVPALEVLSQMGTARHATLESLVLFRAVKTLESVAFPSASRVLVQDKKRWDDVNSALLECLKNNEGDELVWHTCFTALVRLLGLLDTEEGVDESALEGLSYAQQVLMPYLQAWLETRGSEHALQ</sequence>
<dbReference type="EMBL" id="HBKN01020067">
    <property type="protein sequence ID" value="CAE2300701.1"/>
    <property type="molecule type" value="Transcribed_RNA"/>
</dbReference>
<reference evidence="2" key="1">
    <citation type="submission" date="2021-01" db="EMBL/GenBank/DDBJ databases">
        <authorList>
            <person name="Corre E."/>
            <person name="Pelletier E."/>
            <person name="Niang G."/>
            <person name="Scheremetjew M."/>
            <person name="Finn R."/>
            <person name="Kale V."/>
            <person name="Holt S."/>
            <person name="Cochrane G."/>
            <person name="Meng A."/>
            <person name="Brown T."/>
            <person name="Cohen L."/>
        </authorList>
    </citation>
    <scope>NUCLEOTIDE SEQUENCE</scope>
    <source>
        <strain evidence="2">CCMP 2712</strain>
    </source>
</reference>
<dbReference type="InterPro" id="IPR011989">
    <property type="entry name" value="ARM-like"/>
</dbReference>
<feature type="region of interest" description="Disordered" evidence="1">
    <location>
        <begin position="1"/>
        <end position="32"/>
    </location>
</feature>
<organism evidence="2">
    <name type="scientific">Guillardia theta</name>
    <name type="common">Cryptophyte</name>
    <name type="synonym">Cryptomonas phi</name>
    <dbReference type="NCBI Taxonomy" id="55529"/>
    <lineage>
        <taxon>Eukaryota</taxon>
        <taxon>Cryptophyceae</taxon>
        <taxon>Pyrenomonadales</taxon>
        <taxon>Geminigeraceae</taxon>
        <taxon>Guillardia</taxon>
    </lineage>
</organism>